<feature type="region of interest" description="Disordered" evidence="2">
    <location>
        <begin position="1"/>
        <end position="23"/>
    </location>
</feature>
<evidence type="ECO:0000256" key="2">
    <source>
        <dbReference type="SAM" id="MobiDB-lite"/>
    </source>
</evidence>
<name>A0A165KU54_EXIGL</name>
<organism evidence="3 4">
    <name type="scientific">Exidia glandulosa HHB12029</name>
    <dbReference type="NCBI Taxonomy" id="1314781"/>
    <lineage>
        <taxon>Eukaryota</taxon>
        <taxon>Fungi</taxon>
        <taxon>Dikarya</taxon>
        <taxon>Basidiomycota</taxon>
        <taxon>Agaricomycotina</taxon>
        <taxon>Agaricomycetes</taxon>
        <taxon>Auriculariales</taxon>
        <taxon>Exidiaceae</taxon>
        <taxon>Exidia</taxon>
    </lineage>
</organism>
<dbReference type="EMBL" id="KV425937">
    <property type="protein sequence ID" value="KZV96895.1"/>
    <property type="molecule type" value="Genomic_DNA"/>
</dbReference>
<gene>
    <name evidence="3" type="ORF">EXIGLDRAFT_704647</name>
</gene>
<feature type="coiled-coil region" evidence="1">
    <location>
        <begin position="179"/>
        <end position="237"/>
    </location>
</feature>
<dbReference type="AlphaFoldDB" id="A0A165KU54"/>
<proteinExistence type="predicted"/>
<keyword evidence="1" id="KW-0175">Coiled coil</keyword>
<feature type="compositionally biased region" description="Polar residues" evidence="2">
    <location>
        <begin position="400"/>
        <end position="409"/>
    </location>
</feature>
<feature type="region of interest" description="Disordered" evidence="2">
    <location>
        <begin position="368"/>
        <end position="413"/>
    </location>
</feature>
<dbReference type="Proteomes" id="UP000077266">
    <property type="component" value="Unassembled WGS sequence"/>
</dbReference>
<feature type="coiled-coil region" evidence="1">
    <location>
        <begin position="127"/>
        <end position="154"/>
    </location>
</feature>
<accession>A0A165KU54</accession>
<feature type="compositionally biased region" description="Low complexity" evidence="2">
    <location>
        <begin position="1"/>
        <end position="10"/>
    </location>
</feature>
<reference evidence="3 4" key="1">
    <citation type="journal article" date="2016" name="Mol. Biol. Evol.">
        <title>Comparative Genomics of Early-Diverging Mushroom-Forming Fungi Provides Insights into the Origins of Lignocellulose Decay Capabilities.</title>
        <authorList>
            <person name="Nagy L.G."/>
            <person name="Riley R."/>
            <person name="Tritt A."/>
            <person name="Adam C."/>
            <person name="Daum C."/>
            <person name="Floudas D."/>
            <person name="Sun H."/>
            <person name="Yadav J.S."/>
            <person name="Pangilinan J."/>
            <person name="Larsson K.H."/>
            <person name="Matsuura K."/>
            <person name="Barry K."/>
            <person name="Labutti K."/>
            <person name="Kuo R."/>
            <person name="Ohm R.A."/>
            <person name="Bhattacharya S.S."/>
            <person name="Shirouzu T."/>
            <person name="Yoshinaga Y."/>
            <person name="Martin F.M."/>
            <person name="Grigoriev I.V."/>
            <person name="Hibbett D.S."/>
        </authorList>
    </citation>
    <scope>NUCLEOTIDE SEQUENCE [LARGE SCALE GENOMIC DNA]</scope>
    <source>
        <strain evidence="3 4">HHB12029</strain>
    </source>
</reference>
<evidence type="ECO:0000313" key="3">
    <source>
        <dbReference type="EMBL" id="KZV96895.1"/>
    </source>
</evidence>
<evidence type="ECO:0000256" key="1">
    <source>
        <dbReference type="SAM" id="Coils"/>
    </source>
</evidence>
<sequence length="607" mass="69652">MLARPKVSRPASPPPPLPQYTLTQGQNYTKASLQSHEKLRRLGEAATDVFCAGIEALFDRWGTQRMSQRMHRVTKSVQTSSSDIFQSPYAKLHVQYLEQKARVDELSAQLAGETASPQKMSEQNALIDQLRSTINPLEQRIAEQEAKIARLESQLDAAMVFEERAREQEQIIAALTPELELLRVKSSEQQRLIEQLREELAELQEMKEVVKARDAVIEDLRRQIVEDETEHEALIAKHEKAVTELHDELTPLRTRVEEQVGKITELSAEAENAKTYEMRVAEQEARIRDMQALLEADKVLQSKVNEQDMLVNELRAALSSHETDLSYEREHATLLQKELGGMEKEVTSLREKASSMENELQQARARMKEMERSASPTGPGSPRMTPTRRPTQPLPWYMQRYSSTGSSSGADDEPCRRVRDECTACKLAPARTGHLRKVDMKGRDAQFFLVWSFPTLVVNPTQPVQHAPYANLAEDVVTKGEAYDEEHNANVLLRYQLQEVRTRLQLREATIAEHEWIVDAHARLQERNTELVEELSRATEMNRWALEDRDEEIRRLQANEEDLRYELLQAKEAGDRAILEKDTRIERLHELVQSLQPRQLELATPKN</sequence>
<evidence type="ECO:0000313" key="4">
    <source>
        <dbReference type="Proteomes" id="UP000077266"/>
    </source>
</evidence>
<protein>
    <submittedName>
        <fullName evidence="3">Uncharacterized protein</fullName>
    </submittedName>
</protein>
<feature type="coiled-coil region" evidence="1">
    <location>
        <begin position="266"/>
        <end position="293"/>
    </location>
</feature>
<feature type="compositionally biased region" description="Low complexity" evidence="2">
    <location>
        <begin position="376"/>
        <end position="395"/>
    </location>
</feature>
<dbReference type="InParanoid" id="A0A165KU54"/>
<keyword evidence="4" id="KW-1185">Reference proteome</keyword>
<feature type="coiled-coil region" evidence="1">
    <location>
        <begin position="521"/>
        <end position="573"/>
    </location>
</feature>